<evidence type="ECO:0000313" key="2">
    <source>
        <dbReference type="Proteomes" id="UP000271087"/>
    </source>
</evidence>
<evidence type="ECO:0000313" key="3">
    <source>
        <dbReference type="WBParaSite" id="nOo.2.0.1.t10347-RA"/>
    </source>
</evidence>
<dbReference type="Proteomes" id="UP000271087">
    <property type="component" value="Unassembled WGS sequence"/>
</dbReference>
<evidence type="ECO:0000313" key="1">
    <source>
        <dbReference type="EMBL" id="VDM94074.1"/>
    </source>
</evidence>
<accession>A0A182EQD6</accession>
<dbReference type="WBParaSite" id="nOo.2.0.1.t10347-RA">
    <property type="protein sequence ID" value="nOo.2.0.1.t10347-RA"/>
    <property type="gene ID" value="nOo.2.0.1.g10347"/>
</dbReference>
<reference evidence="1 2" key="2">
    <citation type="submission" date="2018-08" db="EMBL/GenBank/DDBJ databases">
        <authorList>
            <person name="Laetsch R D."/>
            <person name="Stevens L."/>
            <person name="Kumar S."/>
            <person name="Blaxter L. M."/>
        </authorList>
    </citation>
    <scope>NUCLEOTIDE SEQUENCE [LARGE SCALE GENOMIC DNA]</scope>
</reference>
<proteinExistence type="predicted"/>
<gene>
    <name evidence="1" type="ORF">NOO_LOCUS10347</name>
</gene>
<dbReference type="AlphaFoldDB" id="A0A182EQD6"/>
<dbReference type="EMBL" id="UYRW01005853">
    <property type="protein sequence ID" value="VDM94074.1"/>
    <property type="molecule type" value="Genomic_DNA"/>
</dbReference>
<keyword evidence="2" id="KW-1185">Reference proteome</keyword>
<sequence>MISIPDVTCELDNNPNRTIFYSVIAKFWLADISQHDNWHTDFQLQYVRCISGRTNEFENSVGKLTASCASTTVSIYFIAPREYAGSNYNYQVGCTGMEGDCNRVIAEHGVVFDVDFLFLLTSFSTQLVAFILLERSRSEAAEHDRHAATVHPSV</sequence>
<organism evidence="3">
    <name type="scientific">Onchocerca ochengi</name>
    <name type="common">Filarial nematode worm</name>
    <dbReference type="NCBI Taxonomy" id="42157"/>
    <lineage>
        <taxon>Eukaryota</taxon>
        <taxon>Metazoa</taxon>
        <taxon>Ecdysozoa</taxon>
        <taxon>Nematoda</taxon>
        <taxon>Chromadorea</taxon>
        <taxon>Rhabditida</taxon>
        <taxon>Spirurina</taxon>
        <taxon>Spiruromorpha</taxon>
        <taxon>Filarioidea</taxon>
        <taxon>Onchocercidae</taxon>
        <taxon>Onchocerca</taxon>
    </lineage>
</organism>
<reference evidence="3" key="1">
    <citation type="submission" date="2016-06" db="UniProtKB">
        <authorList>
            <consortium name="WormBaseParasite"/>
        </authorList>
    </citation>
    <scope>IDENTIFICATION</scope>
</reference>
<name>A0A182EQD6_ONCOC</name>
<protein>
    <submittedName>
        <fullName evidence="3">ZP domain-containing protein</fullName>
    </submittedName>
</protein>